<sequence>FCTTQNEPGLKEILHLVFLLLVDSICYSAKMSRL</sequence>
<reference evidence="1" key="1">
    <citation type="submission" date="2021-06" db="EMBL/GenBank/DDBJ databases">
        <authorList>
            <person name="Hodson N. C."/>
            <person name="Mongue J. A."/>
            <person name="Jaron S. K."/>
        </authorList>
    </citation>
    <scope>NUCLEOTIDE SEQUENCE</scope>
</reference>
<keyword evidence="2" id="KW-1185">Reference proteome</keyword>
<dbReference type="EMBL" id="CAJVCH010557442">
    <property type="protein sequence ID" value="CAG7830750.1"/>
    <property type="molecule type" value="Genomic_DNA"/>
</dbReference>
<evidence type="ECO:0000313" key="1">
    <source>
        <dbReference type="EMBL" id="CAG7830750.1"/>
    </source>
</evidence>
<comment type="caution">
    <text evidence="1">The sequence shown here is derived from an EMBL/GenBank/DDBJ whole genome shotgun (WGS) entry which is preliminary data.</text>
</comment>
<dbReference type="Proteomes" id="UP000708208">
    <property type="component" value="Unassembled WGS sequence"/>
</dbReference>
<evidence type="ECO:0000313" key="2">
    <source>
        <dbReference type="Proteomes" id="UP000708208"/>
    </source>
</evidence>
<gene>
    <name evidence="1" type="ORF">AFUS01_LOCUS40535</name>
</gene>
<name>A0A8J2LY23_9HEXA</name>
<dbReference type="AlphaFoldDB" id="A0A8J2LY23"/>
<accession>A0A8J2LY23</accession>
<feature type="non-terminal residue" evidence="1">
    <location>
        <position position="1"/>
    </location>
</feature>
<protein>
    <submittedName>
        <fullName evidence="1">Uncharacterized protein</fullName>
    </submittedName>
</protein>
<organism evidence="1 2">
    <name type="scientific">Allacma fusca</name>
    <dbReference type="NCBI Taxonomy" id="39272"/>
    <lineage>
        <taxon>Eukaryota</taxon>
        <taxon>Metazoa</taxon>
        <taxon>Ecdysozoa</taxon>
        <taxon>Arthropoda</taxon>
        <taxon>Hexapoda</taxon>
        <taxon>Collembola</taxon>
        <taxon>Symphypleona</taxon>
        <taxon>Sminthuridae</taxon>
        <taxon>Allacma</taxon>
    </lineage>
</organism>
<proteinExistence type="predicted"/>